<comment type="similarity">
    <text evidence="1">Belongs to the short-chain dehydrogenases/reductases (SDR) family.</text>
</comment>
<dbReference type="InterPro" id="IPR036291">
    <property type="entry name" value="NAD(P)-bd_dom_sf"/>
</dbReference>
<evidence type="ECO:0000256" key="3">
    <source>
        <dbReference type="ARBA" id="ARBA00023002"/>
    </source>
</evidence>
<accession>A0ABN9Q034</accession>
<name>A0ABN9Q034_9DINO</name>
<dbReference type="PANTHER" id="PTHR43490">
    <property type="entry name" value="(+)-NEOMENTHOL DEHYDROGENASE"/>
    <property type="match status" value="1"/>
</dbReference>
<organism evidence="5 6">
    <name type="scientific">Prorocentrum cordatum</name>
    <dbReference type="NCBI Taxonomy" id="2364126"/>
    <lineage>
        <taxon>Eukaryota</taxon>
        <taxon>Sar</taxon>
        <taxon>Alveolata</taxon>
        <taxon>Dinophyceae</taxon>
        <taxon>Prorocentrales</taxon>
        <taxon>Prorocentraceae</taxon>
        <taxon>Prorocentrum</taxon>
    </lineage>
</organism>
<dbReference type="Gene3D" id="3.40.50.720">
    <property type="entry name" value="NAD(P)-binding Rossmann-like Domain"/>
    <property type="match status" value="1"/>
</dbReference>
<evidence type="ECO:0000313" key="6">
    <source>
        <dbReference type="Proteomes" id="UP001189429"/>
    </source>
</evidence>
<gene>
    <name evidence="5" type="ORF">PCOR1329_LOCUS6566</name>
</gene>
<evidence type="ECO:0000313" key="5">
    <source>
        <dbReference type="EMBL" id="CAK0797507.1"/>
    </source>
</evidence>
<dbReference type="InterPro" id="IPR002347">
    <property type="entry name" value="SDR_fam"/>
</dbReference>
<dbReference type="Proteomes" id="UP001189429">
    <property type="component" value="Unassembled WGS sequence"/>
</dbReference>
<evidence type="ECO:0008006" key="7">
    <source>
        <dbReference type="Google" id="ProtNLM"/>
    </source>
</evidence>
<dbReference type="SUPFAM" id="SSF51735">
    <property type="entry name" value="NAD(P)-binding Rossmann-fold domains"/>
    <property type="match status" value="1"/>
</dbReference>
<sequence>MLGPKRVTEAMVGLIHPGEGRIVNTSSGAAPGYLKSQSASLKATLSNPDITFDELSATVSAQVAANNLGMGRGYGLSKAALNALTLIQAKAHPNLKVVSLSPGFIDTPMTRGFNARLTPEQGCVSSLVCLFGPVSSGYFYGSDGLRSPLTMTRDPGTPAYGGEDDPDPKVYNK</sequence>
<evidence type="ECO:0000256" key="1">
    <source>
        <dbReference type="ARBA" id="ARBA00006484"/>
    </source>
</evidence>
<feature type="region of interest" description="Disordered" evidence="4">
    <location>
        <begin position="150"/>
        <end position="173"/>
    </location>
</feature>
<dbReference type="EMBL" id="CAUYUJ010001765">
    <property type="protein sequence ID" value="CAK0797507.1"/>
    <property type="molecule type" value="Genomic_DNA"/>
</dbReference>
<proteinExistence type="inferred from homology"/>
<dbReference type="PANTHER" id="PTHR43490:SF99">
    <property type="entry name" value="SHORT-CHAIN DEHYDROGENASE_REDUCTASE"/>
    <property type="match status" value="1"/>
</dbReference>
<protein>
    <recommendedName>
        <fullName evidence="7">Protochlorophyllide reductase</fullName>
    </recommendedName>
</protein>
<keyword evidence="3" id="KW-0560">Oxidoreductase</keyword>
<comment type="caution">
    <text evidence="5">The sequence shown here is derived from an EMBL/GenBank/DDBJ whole genome shotgun (WGS) entry which is preliminary data.</text>
</comment>
<evidence type="ECO:0000256" key="2">
    <source>
        <dbReference type="ARBA" id="ARBA00022857"/>
    </source>
</evidence>
<dbReference type="PRINTS" id="PR00081">
    <property type="entry name" value="GDHRDH"/>
</dbReference>
<reference evidence="5" key="1">
    <citation type="submission" date="2023-10" db="EMBL/GenBank/DDBJ databases">
        <authorList>
            <person name="Chen Y."/>
            <person name="Shah S."/>
            <person name="Dougan E. K."/>
            <person name="Thang M."/>
            <person name="Chan C."/>
        </authorList>
    </citation>
    <scope>NUCLEOTIDE SEQUENCE [LARGE SCALE GENOMIC DNA]</scope>
</reference>
<evidence type="ECO:0000256" key="4">
    <source>
        <dbReference type="SAM" id="MobiDB-lite"/>
    </source>
</evidence>
<keyword evidence="2" id="KW-0521">NADP</keyword>
<keyword evidence="6" id="KW-1185">Reference proteome</keyword>